<sequence length="286" mass="30894">MYDTLIEVDQLKALDNPLIFDCRFTLSTQPGDRDAGARAFVEGHIPGAFYLHLEDDLSSPITPSTGRHPLPDPDCLQAKLRAAGACATRQVVLYDASGGAFAARGWWLLRWLGYRNVAVLNGGWQAWLGADAEVESGERPITPLATDSPVQPQRSLLLSVDALQQALEQDACLLIDARAPERFRGDVEPLDPVAGHVPGADNLPFTDNLVDGRFAPAEQLRSRWSAFLAGKAADQVVHMCGSGVTACVNLLAMEHAGLSGSRLYAGSWSEWIRDPKRPVATGPACR</sequence>
<protein>
    <submittedName>
        <fullName evidence="4">Thiosulfate sulfurtransferase, rhodanese</fullName>
        <ecNumber evidence="4">2.8.1.1</ecNumber>
    </submittedName>
</protein>
<dbReference type="AlphaFoldDB" id="A0A081FT78"/>
<dbReference type="OrthoDB" id="9781034at2"/>
<keyword evidence="5" id="KW-1185">Reference proteome</keyword>
<dbReference type="PROSITE" id="PS50206">
    <property type="entry name" value="RHODANESE_3"/>
    <property type="match status" value="2"/>
</dbReference>
<dbReference type="PANTHER" id="PTHR11364:SF27">
    <property type="entry name" value="SULFURTRANSFERASE"/>
    <property type="match status" value="1"/>
</dbReference>
<dbReference type="Gene3D" id="3.40.250.10">
    <property type="entry name" value="Rhodanese-like domain"/>
    <property type="match status" value="2"/>
</dbReference>
<reference evidence="4 5" key="1">
    <citation type="submission" date="2014-04" db="EMBL/GenBank/DDBJ databases">
        <title>Marinobacterium kochiensis sp. nov., isolated from sediment sample collected from Kochi backwaters in Kerala, India.</title>
        <authorList>
            <person name="Singh A."/>
            <person name="Pinnaka A.K."/>
        </authorList>
    </citation>
    <scope>NUCLEOTIDE SEQUENCE [LARGE SCALE GENOMIC DNA]</scope>
    <source>
        <strain evidence="4 5">AK27</strain>
    </source>
</reference>
<dbReference type="PATRIC" id="fig|1232683.4.peg.4122"/>
<dbReference type="InterPro" id="IPR045078">
    <property type="entry name" value="TST/MPST-like"/>
</dbReference>
<proteinExistence type="predicted"/>
<comment type="caution">
    <text evidence="4">The sequence shown here is derived from an EMBL/GenBank/DDBJ whole genome shotgun (WGS) entry which is preliminary data.</text>
</comment>
<dbReference type="RefSeq" id="WP_036192456.1">
    <property type="nucleotide sequence ID" value="NZ_JMQN01000063.1"/>
</dbReference>
<keyword evidence="2" id="KW-0677">Repeat</keyword>
<dbReference type="eggNOG" id="COG2897">
    <property type="taxonomic scope" value="Bacteria"/>
</dbReference>
<evidence type="ECO:0000313" key="4">
    <source>
        <dbReference type="EMBL" id="KEA61733.1"/>
    </source>
</evidence>
<feature type="domain" description="Rhodanese" evidence="3">
    <location>
        <begin position="13"/>
        <end position="136"/>
    </location>
</feature>
<organism evidence="4 5">
    <name type="scientific">Marinobacterium lacunae</name>
    <dbReference type="NCBI Taxonomy" id="1232683"/>
    <lineage>
        <taxon>Bacteria</taxon>
        <taxon>Pseudomonadati</taxon>
        <taxon>Pseudomonadota</taxon>
        <taxon>Gammaproteobacteria</taxon>
        <taxon>Oceanospirillales</taxon>
        <taxon>Oceanospirillaceae</taxon>
        <taxon>Marinobacterium</taxon>
    </lineage>
</organism>
<dbReference type="Pfam" id="PF00581">
    <property type="entry name" value="Rhodanese"/>
    <property type="match status" value="2"/>
</dbReference>
<accession>A0A081FT78</accession>
<dbReference type="PROSITE" id="PS00380">
    <property type="entry name" value="RHODANESE_1"/>
    <property type="match status" value="1"/>
</dbReference>
<dbReference type="SUPFAM" id="SSF52821">
    <property type="entry name" value="Rhodanese/Cell cycle control phosphatase"/>
    <property type="match status" value="2"/>
</dbReference>
<evidence type="ECO:0000259" key="3">
    <source>
        <dbReference type="PROSITE" id="PS50206"/>
    </source>
</evidence>
<dbReference type="EC" id="2.8.1.1" evidence="4"/>
<dbReference type="GO" id="GO:0004792">
    <property type="term" value="F:thiosulfate-cyanide sulfurtransferase activity"/>
    <property type="evidence" value="ECO:0007669"/>
    <property type="project" value="UniProtKB-EC"/>
</dbReference>
<keyword evidence="1 4" id="KW-0808">Transferase</keyword>
<dbReference type="CDD" id="cd01449">
    <property type="entry name" value="TST_Repeat_2"/>
    <property type="match status" value="1"/>
</dbReference>
<dbReference type="CDD" id="cd01448">
    <property type="entry name" value="TST_Repeat_1"/>
    <property type="match status" value="1"/>
</dbReference>
<dbReference type="SMART" id="SM00450">
    <property type="entry name" value="RHOD"/>
    <property type="match status" value="2"/>
</dbReference>
<dbReference type="InterPro" id="IPR001763">
    <property type="entry name" value="Rhodanese-like_dom"/>
</dbReference>
<feature type="domain" description="Rhodanese" evidence="3">
    <location>
        <begin position="168"/>
        <end position="280"/>
    </location>
</feature>
<dbReference type="STRING" id="1232683.ADIMK_4190"/>
<evidence type="ECO:0000256" key="1">
    <source>
        <dbReference type="ARBA" id="ARBA00022679"/>
    </source>
</evidence>
<dbReference type="EMBL" id="JMQN01000063">
    <property type="protein sequence ID" value="KEA61733.1"/>
    <property type="molecule type" value="Genomic_DNA"/>
</dbReference>
<dbReference type="Proteomes" id="UP000028252">
    <property type="component" value="Unassembled WGS sequence"/>
</dbReference>
<evidence type="ECO:0000313" key="5">
    <source>
        <dbReference type="Proteomes" id="UP000028252"/>
    </source>
</evidence>
<gene>
    <name evidence="4" type="ORF">ADIMK_4190</name>
</gene>
<name>A0A081FT78_9GAMM</name>
<dbReference type="InterPro" id="IPR001307">
    <property type="entry name" value="Thiosulphate_STrfase_CS"/>
</dbReference>
<evidence type="ECO:0000256" key="2">
    <source>
        <dbReference type="ARBA" id="ARBA00022737"/>
    </source>
</evidence>
<dbReference type="InterPro" id="IPR036873">
    <property type="entry name" value="Rhodanese-like_dom_sf"/>
</dbReference>
<dbReference type="PANTHER" id="PTHR11364">
    <property type="entry name" value="THIOSULFATE SULFERTANSFERASE"/>
    <property type="match status" value="1"/>
</dbReference>